<keyword evidence="2" id="KW-1185">Reference proteome</keyword>
<organism evidence="1 2">
    <name type="scientific">Tibeticola sediminis</name>
    <dbReference type="NCBI Taxonomy" id="1917811"/>
    <lineage>
        <taxon>Bacteria</taxon>
        <taxon>Pseudomonadati</taxon>
        <taxon>Pseudomonadota</taxon>
        <taxon>Betaproteobacteria</taxon>
        <taxon>Burkholderiales</taxon>
        <taxon>Comamonadaceae</taxon>
        <taxon>Tibeticola</taxon>
    </lineage>
</organism>
<reference evidence="1 2" key="1">
    <citation type="submission" date="2018-11" db="EMBL/GenBank/DDBJ databases">
        <title>Genomic Encyclopedia of Type Strains, Phase IV (KMG-IV): sequencing the most valuable type-strain genomes for metagenomic binning, comparative biology and taxonomic classification.</title>
        <authorList>
            <person name="Goeker M."/>
        </authorList>
    </citation>
    <scope>NUCLEOTIDE SEQUENCE [LARGE SCALE GENOMIC DNA]</scope>
    <source>
        <strain evidence="1 2">DSM 101684</strain>
    </source>
</reference>
<sequence length="451" mass="50098">MNSETSVDLLPPRLGWNQRTAEDLNQNCFCRSLDFDRLRSQLAAGNDQAQALERWLHDRPHLFASTVVFLSEETAQQIAACVSAIEHVVHLPAYQQQALARSPEIARIDWGPRGVCMGFDFHLDASGPKLIEVNTNAGGLMLNLQLARAQRACCEELDWALSGREPSLEQVEQDVFEMFLDEWCLQGRSGQPKLVGIVDERPSEQYLAPEFVAFQRFFEQRGLRASVLDVAALTSTDGRLSAEGRPVDLVYNRLTDFYFEAPESQALRAAYLAGSAVVTPHPRAHALYADKRNLAVLSDDALLARWGVEAPWRQTLQRAVPRTELVTPERAEELWARRRTLFFKPAGGYGAKAAYRGDKLTRRVWEEILRGDYVAQALVAPAARLVEVDGVRADLKFDVRAYAYAGRVQLLAARIYAGQTTNFRTAGGGFAPVVVLPAPEMGRGLGTAQGM</sequence>
<evidence type="ECO:0008006" key="3">
    <source>
        <dbReference type="Google" id="ProtNLM"/>
    </source>
</evidence>
<comment type="caution">
    <text evidence="1">The sequence shown here is derived from an EMBL/GenBank/DDBJ whole genome shotgun (WGS) entry which is preliminary data.</text>
</comment>
<dbReference type="RefSeq" id="WP_124219447.1">
    <property type="nucleotide sequence ID" value="NZ_RKQL01000001.1"/>
</dbReference>
<gene>
    <name evidence="1" type="ORF">EDC62_0192</name>
</gene>
<dbReference type="EMBL" id="RKQL01000001">
    <property type="protein sequence ID" value="RPE72502.1"/>
    <property type="molecule type" value="Genomic_DNA"/>
</dbReference>
<accession>A0A3N4UPG8</accession>
<evidence type="ECO:0000313" key="2">
    <source>
        <dbReference type="Proteomes" id="UP000272193"/>
    </source>
</evidence>
<proteinExistence type="predicted"/>
<evidence type="ECO:0000313" key="1">
    <source>
        <dbReference type="EMBL" id="RPE72502.1"/>
    </source>
</evidence>
<dbReference type="SUPFAM" id="SSF56059">
    <property type="entry name" value="Glutathione synthetase ATP-binding domain-like"/>
    <property type="match status" value="1"/>
</dbReference>
<dbReference type="Proteomes" id="UP000272193">
    <property type="component" value="Unassembled WGS sequence"/>
</dbReference>
<name>A0A3N4UPG8_9BURK</name>
<dbReference type="OrthoDB" id="344992at2"/>
<dbReference type="AlphaFoldDB" id="A0A3N4UPG8"/>
<protein>
    <recommendedName>
        <fullName evidence="3">Circularly permuted ATP-grasp superfamily protein</fullName>
    </recommendedName>
</protein>